<accession>A0ABN1JHU8</accession>
<reference evidence="1 2" key="1">
    <citation type="journal article" date="2019" name="Int. J. Syst. Evol. Microbiol.">
        <title>The Global Catalogue of Microorganisms (GCM) 10K type strain sequencing project: providing services to taxonomists for standard genome sequencing and annotation.</title>
        <authorList>
            <consortium name="The Broad Institute Genomics Platform"/>
            <consortium name="The Broad Institute Genome Sequencing Center for Infectious Disease"/>
            <person name="Wu L."/>
            <person name="Ma J."/>
        </authorList>
    </citation>
    <scope>NUCLEOTIDE SEQUENCE [LARGE SCALE GENOMIC DNA]</scope>
    <source>
        <strain evidence="1 2">JCM 15503</strain>
    </source>
</reference>
<gene>
    <name evidence="1" type="ORF">GCM10009107_01400</name>
</gene>
<evidence type="ECO:0008006" key="3">
    <source>
        <dbReference type="Google" id="ProtNLM"/>
    </source>
</evidence>
<organism evidence="1 2">
    <name type="scientific">Ideonella azotifigens</name>
    <dbReference type="NCBI Taxonomy" id="513160"/>
    <lineage>
        <taxon>Bacteria</taxon>
        <taxon>Pseudomonadati</taxon>
        <taxon>Pseudomonadota</taxon>
        <taxon>Betaproteobacteria</taxon>
        <taxon>Burkholderiales</taxon>
        <taxon>Sphaerotilaceae</taxon>
        <taxon>Ideonella</taxon>
    </lineage>
</organism>
<protein>
    <recommendedName>
        <fullName evidence="3">Heme oxygenase</fullName>
    </recommendedName>
</protein>
<proteinExistence type="predicted"/>
<dbReference type="Gene3D" id="1.20.910.10">
    <property type="entry name" value="Heme oxygenase-like"/>
    <property type="match status" value="1"/>
</dbReference>
<dbReference type="SUPFAM" id="SSF48613">
    <property type="entry name" value="Heme oxygenase-like"/>
    <property type="match status" value="1"/>
</dbReference>
<name>A0ABN1JHU8_9BURK</name>
<dbReference type="CDD" id="cd19166">
    <property type="entry name" value="HemeO-bac"/>
    <property type="match status" value="1"/>
</dbReference>
<dbReference type="Proteomes" id="UP001500279">
    <property type="component" value="Unassembled WGS sequence"/>
</dbReference>
<dbReference type="EMBL" id="BAAAEW010000002">
    <property type="protein sequence ID" value="GAA0740095.1"/>
    <property type="molecule type" value="Genomic_DNA"/>
</dbReference>
<dbReference type="RefSeq" id="WP_231012766.1">
    <property type="nucleotide sequence ID" value="NZ_BAAAEW010000002.1"/>
</dbReference>
<evidence type="ECO:0000313" key="1">
    <source>
        <dbReference type="EMBL" id="GAA0740095.1"/>
    </source>
</evidence>
<evidence type="ECO:0000313" key="2">
    <source>
        <dbReference type="Proteomes" id="UP001500279"/>
    </source>
</evidence>
<comment type="caution">
    <text evidence="1">The sequence shown here is derived from an EMBL/GenBank/DDBJ whole genome shotgun (WGS) entry which is preliminary data.</text>
</comment>
<sequence>MPPAAFADTVGATVPSGARTEDVLQALRLRTAILHRALDERVPIAGDAPSLGDYLQHLLALQPWLSAMLAWRARQAVGPDAHAELQPQPQLDWIAEDLRVAGPAACAAAAARVPSAPTAPWPDEAGAAYRWGAAYVLEGSSLGASVLYSRLAGPLAPQPLRFLQASGSSPGPRWARFCQLMRQEVQGPADIAQACAGAADAFGRLLAAYPGPLATAAVLEPAA</sequence>
<dbReference type="InterPro" id="IPR016084">
    <property type="entry name" value="Haem_Oase-like_multi-hlx"/>
</dbReference>
<keyword evidence="2" id="KW-1185">Reference proteome</keyword>